<dbReference type="RefSeq" id="WP_371438549.1">
    <property type="nucleotide sequence ID" value="NZ_JBHSRS010000018.1"/>
</dbReference>
<dbReference type="InterPro" id="IPR002048">
    <property type="entry name" value="EF_hand_dom"/>
</dbReference>
<dbReference type="SUPFAM" id="SSF47473">
    <property type="entry name" value="EF-hand"/>
    <property type="match status" value="1"/>
</dbReference>
<dbReference type="Proteomes" id="UP001596270">
    <property type="component" value="Unassembled WGS sequence"/>
</dbReference>
<evidence type="ECO:0000313" key="5">
    <source>
        <dbReference type="Proteomes" id="UP001596270"/>
    </source>
</evidence>
<name>A0ABW1TY22_9BURK</name>
<dbReference type="EMBL" id="JBHSRS010000018">
    <property type="protein sequence ID" value="MFC6281849.1"/>
    <property type="molecule type" value="Genomic_DNA"/>
</dbReference>
<sequence>MRSVLFMAALAIGSINVSHAQAAAPSPAGQNPSPTQMSPSGTTGSIAPNKASSKDVDAAFARSDTNKDGKLDRKEAENLPAVAQRFDQIDANHDGFISREEFNKAAGA</sequence>
<dbReference type="InterPro" id="IPR018247">
    <property type="entry name" value="EF_Hand_1_Ca_BS"/>
</dbReference>
<dbReference type="InterPro" id="IPR011992">
    <property type="entry name" value="EF-hand-dom_pair"/>
</dbReference>
<dbReference type="PROSITE" id="PS50222">
    <property type="entry name" value="EF_HAND_2"/>
    <property type="match status" value="1"/>
</dbReference>
<feature type="chain" id="PRO_5046911376" evidence="2">
    <location>
        <begin position="23"/>
        <end position="108"/>
    </location>
</feature>
<comment type="caution">
    <text evidence="4">The sequence shown here is derived from an EMBL/GenBank/DDBJ whole genome shotgun (WGS) entry which is preliminary data.</text>
</comment>
<protein>
    <submittedName>
        <fullName evidence="4">EF-hand domain-containing protein</fullName>
    </submittedName>
</protein>
<dbReference type="CDD" id="cd00051">
    <property type="entry name" value="EFh"/>
    <property type="match status" value="1"/>
</dbReference>
<feature type="compositionally biased region" description="Basic and acidic residues" evidence="1">
    <location>
        <begin position="64"/>
        <end position="77"/>
    </location>
</feature>
<evidence type="ECO:0000256" key="1">
    <source>
        <dbReference type="SAM" id="MobiDB-lite"/>
    </source>
</evidence>
<feature type="domain" description="EF-hand" evidence="3">
    <location>
        <begin position="51"/>
        <end position="86"/>
    </location>
</feature>
<feature type="region of interest" description="Disordered" evidence="1">
    <location>
        <begin position="19"/>
        <end position="79"/>
    </location>
</feature>
<reference evidence="5" key="1">
    <citation type="journal article" date="2019" name="Int. J. Syst. Evol. Microbiol.">
        <title>The Global Catalogue of Microorganisms (GCM) 10K type strain sequencing project: providing services to taxonomists for standard genome sequencing and annotation.</title>
        <authorList>
            <consortium name="The Broad Institute Genomics Platform"/>
            <consortium name="The Broad Institute Genome Sequencing Center for Infectious Disease"/>
            <person name="Wu L."/>
            <person name="Ma J."/>
        </authorList>
    </citation>
    <scope>NUCLEOTIDE SEQUENCE [LARGE SCALE GENOMIC DNA]</scope>
    <source>
        <strain evidence="5">CCUG 39402</strain>
    </source>
</reference>
<feature type="signal peptide" evidence="2">
    <location>
        <begin position="1"/>
        <end position="22"/>
    </location>
</feature>
<keyword evidence="5" id="KW-1185">Reference proteome</keyword>
<evidence type="ECO:0000259" key="3">
    <source>
        <dbReference type="PROSITE" id="PS50222"/>
    </source>
</evidence>
<accession>A0ABW1TY22</accession>
<proteinExistence type="predicted"/>
<dbReference type="Pfam" id="PF13202">
    <property type="entry name" value="EF-hand_5"/>
    <property type="match status" value="2"/>
</dbReference>
<gene>
    <name evidence="4" type="ORF">ACFQND_11450</name>
</gene>
<organism evidence="4 5">
    <name type="scientific">Polaromonas aquatica</name>
    <dbReference type="NCBI Taxonomy" id="332657"/>
    <lineage>
        <taxon>Bacteria</taxon>
        <taxon>Pseudomonadati</taxon>
        <taxon>Pseudomonadota</taxon>
        <taxon>Betaproteobacteria</taxon>
        <taxon>Burkholderiales</taxon>
        <taxon>Comamonadaceae</taxon>
        <taxon>Polaromonas</taxon>
    </lineage>
</organism>
<evidence type="ECO:0000313" key="4">
    <source>
        <dbReference type="EMBL" id="MFC6281849.1"/>
    </source>
</evidence>
<dbReference type="PROSITE" id="PS00018">
    <property type="entry name" value="EF_HAND_1"/>
    <property type="match status" value="1"/>
</dbReference>
<dbReference type="Gene3D" id="1.10.238.10">
    <property type="entry name" value="EF-hand"/>
    <property type="match status" value="1"/>
</dbReference>
<keyword evidence="2" id="KW-0732">Signal</keyword>
<feature type="compositionally biased region" description="Polar residues" evidence="1">
    <location>
        <begin position="28"/>
        <end position="46"/>
    </location>
</feature>
<evidence type="ECO:0000256" key="2">
    <source>
        <dbReference type="SAM" id="SignalP"/>
    </source>
</evidence>